<dbReference type="Proteomes" id="UP000780768">
    <property type="component" value="Unassembled WGS sequence"/>
</dbReference>
<dbReference type="EMBL" id="DYVR01000253">
    <property type="protein sequence ID" value="HJF85787.1"/>
    <property type="molecule type" value="Genomic_DNA"/>
</dbReference>
<sequence>LKEFEDKVPPLSLKFMPFYIFGMSGAKPMNHKMFEQEAEIVRRLANDGNCIILGRCADVILRDNPNVCSVFVCANDEFRAKRGLEVYEGKSVIELNQEDAKRAEYYAYYTGKEWGNPKNYDLCVNTSYKPLAEIADIIIEYVNKD</sequence>
<evidence type="ECO:0000313" key="1">
    <source>
        <dbReference type="EMBL" id="HJF85787.1"/>
    </source>
</evidence>
<protein>
    <submittedName>
        <fullName evidence="1">Cytidylate kinase-like family protein</fullName>
    </submittedName>
</protein>
<reference evidence="1" key="2">
    <citation type="submission" date="2021-09" db="EMBL/GenBank/DDBJ databases">
        <authorList>
            <person name="Gilroy R."/>
        </authorList>
    </citation>
    <scope>NUCLEOTIDE SEQUENCE</scope>
    <source>
        <strain evidence="1">7318</strain>
    </source>
</reference>
<name>A0A921HQB4_9FIRM</name>
<feature type="non-terminal residue" evidence="1">
    <location>
        <position position="1"/>
    </location>
</feature>
<keyword evidence="1" id="KW-0808">Transferase</keyword>
<accession>A0A921HQB4</accession>
<dbReference type="Gene3D" id="3.40.50.300">
    <property type="entry name" value="P-loop containing nucleotide triphosphate hydrolases"/>
    <property type="match status" value="1"/>
</dbReference>
<dbReference type="InterPro" id="IPR027417">
    <property type="entry name" value="P-loop_NTPase"/>
</dbReference>
<keyword evidence="1" id="KW-0418">Kinase</keyword>
<dbReference type="Pfam" id="PF13189">
    <property type="entry name" value="Cytidylate_kin2"/>
    <property type="match status" value="1"/>
</dbReference>
<comment type="caution">
    <text evidence="1">The sequence shown here is derived from an EMBL/GenBank/DDBJ whole genome shotgun (WGS) entry which is preliminary data.</text>
</comment>
<dbReference type="SUPFAM" id="SSF52540">
    <property type="entry name" value="P-loop containing nucleoside triphosphate hydrolases"/>
    <property type="match status" value="1"/>
</dbReference>
<proteinExistence type="predicted"/>
<dbReference type="GO" id="GO:0016301">
    <property type="term" value="F:kinase activity"/>
    <property type="evidence" value="ECO:0007669"/>
    <property type="project" value="UniProtKB-KW"/>
</dbReference>
<dbReference type="AlphaFoldDB" id="A0A921HQB4"/>
<evidence type="ECO:0000313" key="2">
    <source>
        <dbReference type="Proteomes" id="UP000780768"/>
    </source>
</evidence>
<reference evidence="1" key="1">
    <citation type="journal article" date="2021" name="PeerJ">
        <title>Extensive microbial diversity within the chicken gut microbiome revealed by metagenomics and culture.</title>
        <authorList>
            <person name="Gilroy R."/>
            <person name="Ravi A."/>
            <person name="Getino M."/>
            <person name="Pursley I."/>
            <person name="Horton D.L."/>
            <person name="Alikhan N.F."/>
            <person name="Baker D."/>
            <person name="Gharbi K."/>
            <person name="Hall N."/>
            <person name="Watson M."/>
            <person name="Adriaenssens E.M."/>
            <person name="Foster-Nyarko E."/>
            <person name="Jarju S."/>
            <person name="Secka A."/>
            <person name="Antonio M."/>
            <person name="Oren A."/>
            <person name="Chaudhuri R.R."/>
            <person name="La Ragione R."/>
            <person name="Hildebrand F."/>
            <person name="Pallen M.J."/>
        </authorList>
    </citation>
    <scope>NUCLEOTIDE SEQUENCE</scope>
    <source>
        <strain evidence="1">7318</strain>
    </source>
</reference>
<organism evidence="1 2">
    <name type="scientific">Megamonas hypermegale</name>
    <dbReference type="NCBI Taxonomy" id="158847"/>
    <lineage>
        <taxon>Bacteria</taxon>
        <taxon>Bacillati</taxon>
        <taxon>Bacillota</taxon>
        <taxon>Negativicutes</taxon>
        <taxon>Selenomonadales</taxon>
        <taxon>Selenomonadaceae</taxon>
        <taxon>Megamonas</taxon>
    </lineage>
</organism>
<gene>
    <name evidence="1" type="ORF">K8V65_09015</name>
</gene>